<comment type="caution">
    <text evidence="1">The sequence shown here is derived from an EMBL/GenBank/DDBJ whole genome shotgun (WGS) entry which is preliminary data.</text>
</comment>
<reference evidence="1 2" key="1">
    <citation type="submission" date="2018-10" db="EMBL/GenBank/DDBJ databases">
        <title>A high-quality apple genome assembly.</title>
        <authorList>
            <person name="Hu J."/>
        </authorList>
    </citation>
    <scope>NUCLEOTIDE SEQUENCE [LARGE SCALE GENOMIC DNA]</scope>
    <source>
        <strain evidence="2">cv. HFTH1</strain>
        <tissue evidence="1">Young leaf</tissue>
    </source>
</reference>
<dbReference type="Proteomes" id="UP000290289">
    <property type="component" value="Chromosome 15"/>
</dbReference>
<dbReference type="EMBL" id="RDQH01000341">
    <property type="protein sequence ID" value="RXH75595.1"/>
    <property type="molecule type" value="Genomic_DNA"/>
</dbReference>
<accession>A0A498I107</accession>
<gene>
    <name evidence="1" type="ORF">DVH24_039294</name>
</gene>
<organism evidence="1 2">
    <name type="scientific">Malus domestica</name>
    <name type="common">Apple</name>
    <name type="synonym">Pyrus malus</name>
    <dbReference type="NCBI Taxonomy" id="3750"/>
    <lineage>
        <taxon>Eukaryota</taxon>
        <taxon>Viridiplantae</taxon>
        <taxon>Streptophyta</taxon>
        <taxon>Embryophyta</taxon>
        <taxon>Tracheophyta</taxon>
        <taxon>Spermatophyta</taxon>
        <taxon>Magnoliopsida</taxon>
        <taxon>eudicotyledons</taxon>
        <taxon>Gunneridae</taxon>
        <taxon>Pentapetalae</taxon>
        <taxon>rosids</taxon>
        <taxon>fabids</taxon>
        <taxon>Rosales</taxon>
        <taxon>Rosaceae</taxon>
        <taxon>Amygdaloideae</taxon>
        <taxon>Maleae</taxon>
        <taxon>Malus</taxon>
    </lineage>
</organism>
<proteinExistence type="predicted"/>
<sequence length="103" mass="12400">MGTLIWYRICDPRDSNIRSLTSKRREIPPNHSTEWLCDWNDIDYIKVVYQILLNQIYNDIFTIRRGSSAKSYNVQPNLVSNLSFTRFKFRTSYFQLKMNITRL</sequence>
<evidence type="ECO:0000313" key="1">
    <source>
        <dbReference type="EMBL" id="RXH75595.1"/>
    </source>
</evidence>
<keyword evidence="2" id="KW-1185">Reference proteome</keyword>
<dbReference type="AlphaFoldDB" id="A0A498I107"/>
<evidence type="ECO:0000313" key="2">
    <source>
        <dbReference type="Proteomes" id="UP000290289"/>
    </source>
</evidence>
<protein>
    <submittedName>
        <fullName evidence="1">Uncharacterized protein</fullName>
    </submittedName>
</protein>
<name>A0A498I107_MALDO</name>